<gene>
    <name evidence="2" type="ORF">IAB19_08420</name>
</gene>
<dbReference type="AlphaFoldDB" id="A0A9D9DDF0"/>
<feature type="region of interest" description="Disordered" evidence="1">
    <location>
        <begin position="1"/>
        <end position="28"/>
    </location>
</feature>
<organism evidence="2 3">
    <name type="scientific">Candidatus Avisuccinivibrio stercorigallinarum</name>
    <dbReference type="NCBI Taxonomy" id="2840704"/>
    <lineage>
        <taxon>Bacteria</taxon>
        <taxon>Pseudomonadati</taxon>
        <taxon>Pseudomonadota</taxon>
        <taxon>Gammaproteobacteria</taxon>
        <taxon>Aeromonadales</taxon>
        <taxon>Succinivibrionaceae</taxon>
        <taxon>Succinivibrionaceae incertae sedis</taxon>
        <taxon>Candidatus Avisuccinivibrio</taxon>
    </lineage>
</organism>
<evidence type="ECO:0000313" key="3">
    <source>
        <dbReference type="Proteomes" id="UP000823631"/>
    </source>
</evidence>
<reference evidence="2" key="1">
    <citation type="submission" date="2020-10" db="EMBL/GenBank/DDBJ databases">
        <authorList>
            <person name="Gilroy R."/>
        </authorList>
    </citation>
    <scope>NUCLEOTIDE SEQUENCE</scope>
    <source>
        <strain evidence="2">17213</strain>
    </source>
</reference>
<dbReference type="EMBL" id="JADINH010000173">
    <property type="protein sequence ID" value="MBO8416388.1"/>
    <property type="molecule type" value="Genomic_DNA"/>
</dbReference>
<evidence type="ECO:0000256" key="1">
    <source>
        <dbReference type="SAM" id="MobiDB-lite"/>
    </source>
</evidence>
<accession>A0A9D9DDF0</accession>
<reference evidence="2" key="2">
    <citation type="journal article" date="2021" name="PeerJ">
        <title>Extensive microbial diversity within the chicken gut microbiome revealed by metagenomics and culture.</title>
        <authorList>
            <person name="Gilroy R."/>
            <person name="Ravi A."/>
            <person name="Getino M."/>
            <person name="Pursley I."/>
            <person name="Horton D.L."/>
            <person name="Alikhan N.F."/>
            <person name="Baker D."/>
            <person name="Gharbi K."/>
            <person name="Hall N."/>
            <person name="Watson M."/>
            <person name="Adriaenssens E.M."/>
            <person name="Foster-Nyarko E."/>
            <person name="Jarju S."/>
            <person name="Secka A."/>
            <person name="Antonio M."/>
            <person name="Oren A."/>
            <person name="Chaudhuri R.R."/>
            <person name="La Ragione R."/>
            <person name="Hildebrand F."/>
            <person name="Pallen M.J."/>
        </authorList>
    </citation>
    <scope>NUCLEOTIDE SEQUENCE</scope>
    <source>
        <strain evidence="2">17213</strain>
    </source>
</reference>
<sequence length="107" mass="11807">MTDDTLNPERLTQPAAQSEAVDAAKTADGNAAESDLRFDLSLKPAARKYASVLEAYAAGLSYDEIFDDDLEEEDDSDLDAIIKERLENPGELICFTLEELERSIAQH</sequence>
<comment type="caution">
    <text evidence="2">The sequence shown here is derived from an EMBL/GenBank/DDBJ whole genome shotgun (WGS) entry which is preliminary data.</text>
</comment>
<proteinExistence type="predicted"/>
<dbReference type="Proteomes" id="UP000823631">
    <property type="component" value="Unassembled WGS sequence"/>
</dbReference>
<protein>
    <submittedName>
        <fullName evidence="2">Uncharacterized protein</fullName>
    </submittedName>
</protein>
<evidence type="ECO:0000313" key="2">
    <source>
        <dbReference type="EMBL" id="MBO8416388.1"/>
    </source>
</evidence>
<name>A0A9D9DDF0_9GAMM</name>